<dbReference type="Proteomes" id="UP001595699">
    <property type="component" value="Unassembled WGS sequence"/>
</dbReference>
<dbReference type="InterPro" id="IPR051784">
    <property type="entry name" value="Nod_factor_ABC_transporter"/>
</dbReference>
<keyword evidence="9" id="KW-1185">Reference proteome</keyword>
<feature type="transmembrane region" description="Helical" evidence="6">
    <location>
        <begin position="71"/>
        <end position="95"/>
    </location>
</feature>
<dbReference type="Pfam" id="PF01061">
    <property type="entry name" value="ABC2_membrane"/>
    <property type="match status" value="1"/>
</dbReference>
<name>A0ABV7Y7H8_9ACTN</name>
<reference evidence="9" key="1">
    <citation type="journal article" date="2019" name="Int. J. Syst. Evol. Microbiol.">
        <title>The Global Catalogue of Microorganisms (GCM) 10K type strain sequencing project: providing services to taxonomists for standard genome sequencing and annotation.</title>
        <authorList>
            <consortium name="The Broad Institute Genomics Platform"/>
            <consortium name="The Broad Institute Genome Sequencing Center for Infectious Disease"/>
            <person name="Wu L."/>
            <person name="Ma J."/>
        </authorList>
    </citation>
    <scope>NUCLEOTIDE SEQUENCE [LARGE SCALE GENOMIC DNA]</scope>
    <source>
        <strain evidence="9">CGMCC 4.7241</strain>
    </source>
</reference>
<sequence length="279" mass="30161">MTAVTTPTQQQQQLPSMWNVGIARGLLEVKLFFRQRDAVVFSFAMPIGLFIFFAGIFGGNDLGGGVDYNQVLLPSMLTAGLASTTLTNLAIWIAIDRDNGTLRRLVTTPMPRGAYFLGKVIQMVIVGALESIALLAVGVFVYGVDLPATPGKWFTFGWVTLMAFATFGILGVALSSLPRTSKSAPAVINAPVMLLLFISGIYLPLTMLPGWLQDASGFFPLRWVAQGLRSAFLPDDVASATEAAGSWEHGRILLVLLAWFVAGLVVCVTTFRWKRRGDG</sequence>
<evidence type="ECO:0000256" key="6">
    <source>
        <dbReference type="RuleBase" id="RU361157"/>
    </source>
</evidence>
<dbReference type="InterPro" id="IPR013525">
    <property type="entry name" value="ABC2_TM"/>
</dbReference>
<feature type="transmembrane region" description="Helical" evidence="6">
    <location>
        <begin position="116"/>
        <end position="141"/>
    </location>
</feature>
<keyword evidence="3 6" id="KW-1133">Transmembrane helix</keyword>
<evidence type="ECO:0000259" key="7">
    <source>
        <dbReference type="PROSITE" id="PS51012"/>
    </source>
</evidence>
<keyword evidence="4 6" id="KW-0472">Membrane</keyword>
<evidence type="ECO:0000256" key="1">
    <source>
        <dbReference type="ARBA" id="ARBA00004141"/>
    </source>
</evidence>
<evidence type="ECO:0000313" key="8">
    <source>
        <dbReference type="EMBL" id="MFC3759615.1"/>
    </source>
</evidence>
<dbReference type="PROSITE" id="PS51012">
    <property type="entry name" value="ABC_TM2"/>
    <property type="match status" value="1"/>
</dbReference>
<feature type="domain" description="ABC transmembrane type-2" evidence="7">
    <location>
        <begin position="37"/>
        <end position="274"/>
    </location>
</feature>
<evidence type="ECO:0000313" key="9">
    <source>
        <dbReference type="Proteomes" id="UP001595699"/>
    </source>
</evidence>
<keyword evidence="6" id="KW-0813">Transport</keyword>
<comment type="caution">
    <text evidence="8">The sequence shown here is derived from an EMBL/GenBank/DDBJ whole genome shotgun (WGS) entry which is preliminary data.</text>
</comment>
<dbReference type="PANTHER" id="PTHR43229:SF2">
    <property type="entry name" value="NODULATION PROTEIN J"/>
    <property type="match status" value="1"/>
</dbReference>
<evidence type="ECO:0000256" key="5">
    <source>
        <dbReference type="ARBA" id="ARBA00023251"/>
    </source>
</evidence>
<feature type="transmembrane region" description="Helical" evidence="6">
    <location>
        <begin position="186"/>
        <end position="205"/>
    </location>
</feature>
<gene>
    <name evidence="8" type="ORF">ACFOUW_02075</name>
</gene>
<keyword evidence="5" id="KW-0046">Antibiotic resistance</keyword>
<dbReference type="PIRSF" id="PIRSF006648">
    <property type="entry name" value="DrrB"/>
    <property type="match status" value="1"/>
</dbReference>
<feature type="transmembrane region" description="Helical" evidence="6">
    <location>
        <begin position="153"/>
        <end position="174"/>
    </location>
</feature>
<feature type="transmembrane region" description="Helical" evidence="6">
    <location>
        <begin position="38"/>
        <end position="59"/>
    </location>
</feature>
<evidence type="ECO:0000256" key="3">
    <source>
        <dbReference type="ARBA" id="ARBA00022989"/>
    </source>
</evidence>
<protein>
    <recommendedName>
        <fullName evidence="6">Transport permease protein</fullName>
    </recommendedName>
</protein>
<keyword evidence="6" id="KW-1003">Cell membrane</keyword>
<accession>A0ABV7Y7H8</accession>
<dbReference type="InterPro" id="IPR047817">
    <property type="entry name" value="ABC2_TM_bact-type"/>
</dbReference>
<organism evidence="8 9">
    <name type="scientific">Tenggerimyces flavus</name>
    <dbReference type="NCBI Taxonomy" id="1708749"/>
    <lineage>
        <taxon>Bacteria</taxon>
        <taxon>Bacillati</taxon>
        <taxon>Actinomycetota</taxon>
        <taxon>Actinomycetes</taxon>
        <taxon>Propionibacteriales</taxon>
        <taxon>Nocardioidaceae</taxon>
        <taxon>Tenggerimyces</taxon>
    </lineage>
</organism>
<dbReference type="PANTHER" id="PTHR43229">
    <property type="entry name" value="NODULATION PROTEIN J"/>
    <property type="match status" value="1"/>
</dbReference>
<dbReference type="RefSeq" id="WP_205122012.1">
    <property type="nucleotide sequence ID" value="NZ_JAFBCM010000001.1"/>
</dbReference>
<comment type="subcellular location">
    <subcellularLocation>
        <location evidence="6">Cell membrane</location>
        <topology evidence="6">Multi-pass membrane protein</topology>
    </subcellularLocation>
    <subcellularLocation>
        <location evidence="1">Membrane</location>
        <topology evidence="1">Multi-pass membrane protein</topology>
    </subcellularLocation>
</comment>
<dbReference type="EMBL" id="JBHRZH010000001">
    <property type="protein sequence ID" value="MFC3759615.1"/>
    <property type="molecule type" value="Genomic_DNA"/>
</dbReference>
<evidence type="ECO:0000256" key="2">
    <source>
        <dbReference type="ARBA" id="ARBA00022692"/>
    </source>
</evidence>
<keyword evidence="2 6" id="KW-0812">Transmembrane</keyword>
<evidence type="ECO:0000256" key="4">
    <source>
        <dbReference type="ARBA" id="ARBA00023136"/>
    </source>
</evidence>
<comment type="similarity">
    <text evidence="6">Belongs to the ABC-2 integral membrane protein family.</text>
</comment>
<proteinExistence type="inferred from homology"/>
<feature type="transmembrane region" description="Helical" evidence="6">
    <location>
        <begin position="252"/>
        <end position="273"/>
    </location>
</feature>
<dbReference type="InterPro" id="IPR000412">
    <property type="entry name" value="ABC_2_transport"/>
</dbReference>